<protein>
    <submittedName>
        <fullName evidence="5">Response regulator transcription factor</fullName>
    </submittedName>
</protein>
<feature type="domain" description="Response regulatory" evidence="4">
    <location>
        <begin position="10"/>
        <end position="124"/>
    </location>
</feature>
<name>A0A934USL1_9BURK</name>
<dbReference type="SUPFAM" id="SSF52172">
    <property type="entry name" value="CheY-like"/>
    <property type="match status" value="1"/>
</dbReference>
<dbReference type="PANTHER" id="PTHR43214:SF38">
    <property type="entry name" value="NITRATE_NITRITE RESPONSE REGULATOR PROTEIN NARL"/>
    <property type="match status" value="1"/>
</dbReference>
<evidence type="ECO:0000313" key="5">
    <source>
        <dbReference type="EMBL" id="MBK0394001.1"/>
    </source>
</evidence>
<comment type="caution">
    <text evidence="5">The sequence shown here is derived from an EMBL/GenBank/DDBJ whole genome shotgun (WGS) entry which is preliminary data.</text>
</comment>
<dbReference type="PANTHER" id="PTHR43214">
    <property type="entry name" value="TWO-COMPONENT RESPONSE REGULATOR"/>
    <property type="match status" value="1"/>
</dbReference>
<dbReference type="Gene3D" id="3.40.50.2300">
    <property type="match status" value="1"/>
</dbReference>
<evidence type="ECO:0000259" key="4">
    <source>
        <dbReference type="PROSITE" id="PS50110"/>
    </source>
</evidence>
<dbReference type="PROSITE" id="PS50043">
    <property type="entry name" value="HTH_LUXR_2"/>
    <property type="match status" value="1"/>
</dbReference>
<evidence type="ECO:0000256" key="2">
    <source>
        <dbReference type="PROSITE-ProRule" id="PRU00169"/>
    </source>
</evidence>
<dbReference type="CDD" id="cd06170">
    <property type="entry name" value="LuxR_C_like"/>
    <property type="match status" value="1"/>
</dbReference>
<dbReference type="RefSeq" id="WP_200788960.1">
    <property type="nucleotide sequence ID" value="NZ_JAEDAO010000001.1"/>
</dbReference>
<dbReference type="PROSITE" id="PS50110">
    <property type="entry name" value="RESPONSE_REGULATORY"/>
    <property type="match status" value="1"/>
</dbReference>
<feature type="modified residue" description="4-aspartylphosphate" evidence="2">
    <location>
        <position position="62"/>
    </location>
</feature>
<dbReference type="GO" id="GO:0003677">
    <property type="term" value="F:DNA binding"/>
    <property type="evidence" value="ECO:0007669"/>
    <property type="project" value="UniProtKB-KW"/>
</dbReference>
<dbReference type="EMBL" id="JAEDAO010000001">
    <property type="protein sequence ID" value="MBK0394001.1"/>
    <property type="molecule type" value="Genomic_DNA"/>
</dbReference>
<gene>
    <name evidence="5" type="ORF">I8E28_15475</name>
</gene>
<keyword evidence="1" id="KW-0238">DNA-binding</keyword>
<proteinExistence type="predicted"/>
<feature type="domain" description="HTH luxR-type" evidence="3">
    <location>
        <begin position="154"/>
        <end position="221"/>
    </location>
</feature>
<dbReference type="InterPro" id="IPR000792">
    <property type="entry name" value="Tscrpt_reg_LuxR_C"/>
</dbReference>
<dbReference type="AlphaFoldDB" id="A0A934USL1"/>
<dbReference type="GO" id="GO:0000160">
    <property type="term" value="P:phosphorelay signal transduction system"/>
    <property type="evidence" value="ECO:0007669"/>
    <property type="project" value="InterPro"/>
</dbReference>
<organism evidence="5 6">
    <name type="scientific">Ramlibacter algicola</name>
    <dbReference type="NCBI Taxonomy" id="2795217"/>
    <lineage>
        <taxon>Bacteria</taxon>
        <taxon>Pseudomonadati</taxon>
        <taxon>Pseudomonadota</taxon>
        <taxon>Betaproteobacteria</taxon>
        <taxon>Burkholderiales</taxon>
        <taxon>Comamonadaceae</taxon>
        <taxon>Ramlibacter</taxon>
    </lineage>
</organism>
<dbReference type="InterPro" id="IPR016032">
    <property type="entry name" value="Sig_transdc_resp-reg_C-effctor"/>
</dbReference>
<evidence type="ECO:0000256" key="1">
    <source>
        <dbReference type="ARBA" id="ARBA00023125"/>
    </source>
</evidence>
<sequence>MHIDSSLHVIQVMVVAPAMLAWGLERLIQSGRPQFEVAGVACGREEAEDLLRRQKPDVVALDLDAGYGNEALAELKAMSSASFVALTSSSDTAMLDQAVVAGVRGIVRKSDPPGALLKAIERVQAGELWIDRGAAGRIFMELARRNTRHANDPEQIKMATLTTRERQLIAAVTSDASAPGKTIARRLSISEHTLRNHLSSIYGKLGLCNRVDLYAYATRHGLNQH</sequence>
<accession>A0A934USL1</accession>
<dbReference type="Pfam" id="PF00196">
    <property type="entry name" value="GerE"/>
    <property type="match status" value="1"/>
</dbReference>
<evidence type="ECO:0000313" key="6">
    <source>
        <dbReference type="Proteomes" id="UP000617041"/>
    </source>
</evidence>
<dbReference type="Proteomes" id="UP000617041">
    <property type="component" value="Unassembled WGS sequence"/>
</dbReference>
<dbReference type="InterPro" id="IPR039420">
    <property type="entry name" value="WalR-like"/>
</dbReference>
<keyword evidence="2" id="KW-0597">Phosphoprotein</keyword>
<keyword evidence="6" id="KW-1185">Reference proteome</keyword>
<evidence type="ECO:0000259" key="3">
    <source>
        <dbReference type="PROSITE" id="PS50043"/>
    </source>
</evidence>
<dbReference type="InterPro" id="IPR011006">
    <property type="entry name" value="CheY-like_superfamily"/>
</dbReference>
<dbReference type="SUPFAM" id="SSF46894">
    <property type="entry name" value="C-terminal effector domain of the bipartite response regulators"/>
    <property type="match status" value="1"/>
</dbReference>
<dbReference type="Pfam" id="PF00072">
    <property type="entry name" value="Response_reg"/>
    <property type="match status" value="1"/>
</dbReference>
<dbReference type="InterPro" id="IPR001789">
    <property type="entry name" value="Sig_transdc_resp-reg_receiver"/>
</dbReference>
<dbReference type="SMART" id="SM00421">
    <property type="entry name" value="HTH_LUXR"/>
    <property type="match status" value="1"/>
</dbReference>
<reference evidence="5" key="1">
    <citation type="submission" date="2020-12" db="EMBL/GenBank/DDBJ databases">
        <title>Ramlibacter sp. nov., isolated from a freshwater alga, Cryptomonas.</title>
        <authorList>
            <person name="Kim H.M."/>
            <person name="Jeon C.O."/>
        </authorList>
    </citation>
    <scope>NUCLEOTIDE SEQUENCE</scope>
    <source>
        <strain evidence="5">CrO1</strain>
    </source>
</reference>
<dbReference type="GO" id="GO:0006355">
    <property type="term" value="P:regulation of DNA-templated transcription"/>
    <property type="evidence" value="ECO:0007669"/>
    <property type="project" value="InterPro"/>
</dbReference>